<sequence length="401" mass="41327">MTSALTSAPASTIAAIATRSARRGACPTLAEPMPTGDGLLARIRVAGRALTPRQVLELARLAAQYGNGLVEITARGNVQVRGLRPDTNSTFAAAVEKLISIETGLVIDISPITGIDPKELCDPRPIASAIAAGARAFEDKLGPKVSVVVDGCGQISLAALKADIRLAATRMRHWAVQFGGGKPQLMDADAAVAATLAVLGALAAIGPECRATDLFPQNSHEPHAATKHRDGDHYDVAGGHTTALALPFGSARSKDLLALAEAAEIFGVTTFRLAPDHVLLMDNAPAELIARAATLGFIISADDPRRRVSACIGMEGCSSGFIAARAVAEKLAGHVGPRHLHVSGCSKGCAHPRPAAVTVVGRPDGIGLVIGGRAGDTPHKILDEAGLTDVLVHLQVPDDAI</sequence>
<keyword evidence="5" id="KW-0408">Iron</keyword>
<dbReference type="Gene3D" id="3.30.413.10">
    <property type="entry name" value="Sulfite Reductase Hemoprotein, domain 1"/>
    <property type="match status" value="2"/>
</dbReference>
<keyword evidence="6" id="KW-0411">Iron-sulfur</keyword>
<dbReference type="InterPro" id="IPR012798">
    <property type="entry name" value="Cbl_synth_CobG-like"/>
</dbReference>
<reference evidence="8" key="1">
    <citation type="submission" date="2020-12" db="EMBL/GenBank/DDBJ databases">
        <title>Devosia sp. MSA67 isolated from Mo River.</title>
        <authorList>
            <person name="Ma F."/>
            <person name="Zi Z."/>
        </authorList>
    </citation>
    <scope>NUCLEOTIDE SEQUENCE</scope>
    <source>
        <strain evidence="8">MSA67</strain>
    </source>
</reference>
<dbReference type="NCBIfam" id="TIGR02435">
    <property type="entry name" value="CobG"/>
    <property type="match status" value="1"/>
</dbReference>
<organism evidence="8 9">
    <name type="scientific">Devosia sediminis</name>
    <dbReference type="NCBI Taxonomy" id="2798801"/>
    <lineage>
        <taxon>Bacteria</taxon>
        <taxon>Pseudomonadati</taxon>
        <taxon>Pseudomonadota</taxon>
        <taxon>Alphaproteobacteria</taxon>
        <taxon>Hyphomicrobiales</taxon>
        <taxon>Devosiaceae</taxon>
        <taxon>Devosia</taxon>
    </lineage>
</organism>
<comment type="caution">
    <text evidence="8">The sequence shown here is derived from an EMBL/GenBank/DDBJ whole genome shotgun (WGS) entry which is preliminary data.</text>
</comment>
<dbReference type="EMBL" id="JAEKMH010000002">
    <property type="protein sequence ID" value="MBJ3785083.1"/>
    <property type="molecule type" value="Genomic_DNA"/>
</dbReference>
<dbReference type="InterPro" id="IPR051329">
    <property type="entry name" value="NIR_SIR_4Fe-4S"/>
</dbReference>
<proteinExistence type="predicted"/>
<keyword evidence="4 8" id="KW-0560">Oxidoreductase</keyword>
<dbReference type="GO" id="GO:0046872">
    <property type="term" value="F:metal ion binding"/>
    <property type="evidence" value="ECO:0007669"/>
    <property type="project" value="UniProtKB-KW"/>
</dbReference>
<evidence type="ECO:0000259" key="7">
    <source>
        <dbReference type="Pfam" id="PF03460"/>
    </source>
</evidence>
<dbReference type="SUPFAM" id="SSF56014">
    <property type="entry name" value="Nitrite and sulphite reductase 4Fe-4S domain-like"/>
    <property type="match status" value="2"/>
</dbReference>
<evidence type="ECO:0000313" key="9">
    <source>
        <dbReference type="Proteomes" id="UP000602124"/>
    </source>
</evidence>
<keyword evidence="9" id="KW-1185">Reference proteome</keyword>
<evidence type="ECO:0000256" key="2">
    <source>
        <dbReference type="ARBA" id="ARBA00022617"/>
    </source>
</evidence>
<dbReference type="Pfam" id="PF03460">
    <property type="entry name" value="NIR_SIR_ferr"/>
    <property type="match status" value="1"/>
</dbReference>
<dbReference type="Gene3D" id="3.90.480.10">
    <property type="entry name" value="Sulfite Reductase Hemoprotein,Domain 2"/>
    <property type="match status" value="1"/>
</dbReference>
<dbReference type="EC" id="1.14.13.83" evidence="8"/>
<dbReference type="GO" id="GO:0051539">
    <property type="term" value="F:4 iron, 4 sulfur cluster binding"/>
    <property type="evidence" value="ECO:0007669"/>
    <property type="project" value="UniProtKB-KW"/>
</dbReference>
<dbReference type="InterPro" id="IPR005117">
    <property type="entry name" value="NiRdtase/SiRdtase_haem-b_fer"/>
</dbReference>
<gene>
    <name evidence="8" type="primary">cobG</name>
    <name evidence="8" type="ORF">JEQ47_10160</name>
</gene>
<dbReference type="Proteomes" id="UP000602124">
    <property type="component" value="Unassembled WGS sequence"/>
</dbReference>
<evidence type="ECO:0000256" key="5">
    <source>
        <dbReference type="ARBA" id="ARBA00023004"/>
    </source>
</evidence>
<keyword evidence="1" id="KW-0004">4Fe-4S</keyword>
<name>A0A934IYI6_9HYPH</name>
<feature type="domain" description="Nitrite/Sulfite reductase ferredoxin-like" evidence="7">
    <location>
        <begin position="32"/>
        <end position="87"/>
    </location>
</feature>
<dbReference type="InterPro" id="IPR036136">
    <property type="entry name" value="Nit/Sulf_reduc_fer-like_dom_sf"/>
</dbReference>
<protein>
    <submittedName>
        <fullName evidence="8">Precorrin-3B synthase</fullName>
        <ecNumber evidence="8">1.14.13.83</ecNumber>
    </submittedName>
</protein>
<accession>A0A934IYI6</accession>
<keyword evidence="3" id="KW-0479">Metal-binding</keyword>
<dbReference type="PANTHER" id="PTHR32439:SF9">
    <property type="entry name" value="BLR3264 PROTEIN"/>
    <property type="match status" value="1"/>
</dbReference>
<evidence type="ECO:0000256" key="4">
    <source>
        <dbReference type="ARBA" id="ARBA00023002"/>
    </source>
</evidence>
<dbReference type="GO" id="GO:0043818">
    <property type="term" value="F:precorrin-3B synthase activity"/>
    <property type="evidence" value="ECO:0007669"/>
    <property type="project" value="UniProtKB-EC"/>
</dbReference>
<evidence type="ECO:0000256" key="6">
    <source>
        <dbReference type="ARBA" id="ARBA00023014"/>
    </source>
</evidence>
<dbReference type="InterPro" id="IPR045854">
    <property type="entry name" value="NO2/SO3_Rdtase_4Fe4S_sf"/>
</dbReference>
<dbReference type="SUPFAM" id="SSF55124">
    <property type="entry name" value="Nitrite/Sulfite reductase N-terminal domain-like"/>
    <property type="match status" value="1"/>
</dbReference>
<evidence type="ECO:0000256" key="3">
    <source>
        <dbReference type="ARBA" id="ARBA00022723"/>
    </source>
</evidence>
<evidence type="ECO:0000313" key="8">
    <source>
        <dbReference type="EMBL" id="MBJ3785083.1"/>
    </source>
</evidence>
<keyword evidence="2" id="KW-0349">Heme</keyword>
<dbReference type="PANTHER" id="PTHR32439">
    <property type="entry name" value="FERREDOXIN--NITRITE REDUCTASE, CHLOROPLASTIC"/>
    <property type="match status" value="1"/>
</dbReference>
<evidence type="ECO:0000256" key="1">
    <source>
        <dbReference type="ARBA" id="ARBA00022485"/>
    </source>
</evidence>
<dbReference type="AlphaFoldDB" id="A0A934IYI6"/>